<keyword evidence="5" id="KW-0539">Nucleus</keyword>
<evidence type="ECO:0000256" key="3">
    <source>
        <dbReference type="ARBA" id="ARBA00022527"/>
    </source>
</evidence>
<feature type="domain" description="HTH myb-type" evidence="11">
    <location>
        <begin position="389"/>
        <end position="439"/>
    </location>
</feature>
<keyword evidence="13" id="KW-1185">Reference proteome</keyword>
<dbReference type="EMBL" id="JAGKQM010000019">
    <property type="protein sequence ID" value="KAH0859939.1"/>
    <property type="molecule type" value="Genomic_DNA"/>
</dbReference>
<evidence type="ECO:0000313" key="13">
    <source>
        <dbReference type="Proteomes" id="UP000824890"/>
    </source>
</evidence>
<feature type="region of interest" description="Disordered" evidence="8">
    <location>
        <begin position="196"/>
        <end position="284"/>
    </location>
</feature>
<keyword evidence="4" id="KW-0418">Kinase</keyword>
<dbReference type="InterPro" id="IPR050588">
    <property type="entry name" value="WNK_Ser-Thr_kinase"/>
</dbReference>
<organism evidence="12 13">
    <name type="scientific">Brassica napus</name>
    <name type="common">Rape</name>
    <dbReference type="NCBI Taxonomy" id="3708"/>
    <lineage>
        <taxon>Eukaryota</taxon>
        <taxon>Viridiplantae</taxon>
        <taxon>Streptophyta</taxon>
        <taxon>Embryophyta</taxon>
        <taxon>Tracheophyta</taxon>
        <taxon>Spermatophyta</taxon>
        <taxon>Magnoliopsida</taxon>
        <taxon>eudicotyledons</taxon>
        <taxon>Gunneridae</taxon>
        <taxon>Pentapetalae</taxon>
        <taxon>rosids</taxon>
        <taxon>malvids</taxon>
        <taxon>Brassicales</taxon>
        <taxon>Brassicaceae</taxon>
        <taxon>Brassiceae</taxon>
        <taxon>Brassica</taxon>
    </lineage>
</organism>
<dbReference type="PROSITE" id="PS50011">
    <property type="entry name" value="PROTEIN_KINASE_DOM"/>
    <property type="match status" value="1"/>
</dbReference>
<evidence type="ECO:0000256" key="2">
    <source>
        <dbReference type="ARBA" id="ARBA00012513"/>
    </source>
</evidence>
<feature type="domain" description="Protein kinase" evidence="9">
    <location>
        <begin position="457"/>
        <end position="715"/>
    </location>
</feature>
<dbReference type="Proteomes" id="UP000824890">
    <property type="component" value="Unassembled WGS sequence"/>
</dbReference>
<feature type="compositionally biased region" description="Polar residues" evidence="8">
    <location>
        <begin position="343"/>
        <end position="356"/>
    </location>
</feature>
<dbReference type="EC" id="2.7.11.1" evidence="2"/>
<evidence type="ECO:0000256" key="4">
    <source>
        <dbReference type="ARBA" id="ARBA00022777"/>
    </source>
</evidence>
<dbReference type="PROSITE" id="PS50090">
    <property type="entry name" value="MYB_LIKE"/>
    <property type="match status" value="1"/>
</dbReference>
<dbReference type="SUPFAM" id="SSF56112">
    <property type="entry name" value="Protein kinase-like (PK-like)"/>
    <property type="match status" value="1"/>
</dbReference>
<evidence type="ECO:0000259" key="10">
    <source>
        <dbReference type="PROSITE" id="PS50090"/>
    </source>
</evidence>
<comment type="caution">
    <text evidence="12">The sequence shown here is derived from an EMBL/GenBank/DDBJ whole genome shotgun (WGS) entry which is preliminary data.</text>
</comment>
<feature type="compositionally biased region" description="Polar residues" evidence="8">
    <location>
        <begin position="319"/>
        <end position="336"/>
    </location>
</feature>
<dbReference type="InterPro" id="IPR011009">
    <property type="entry name" value="Kinase-like_dom_sf"/>
</dbReference>
<evidence type="ECO:0000259" key="11">
    <source>
        <dbReference type="PROSITE" id="PS51294"/>
    </source>
</evidence>
<evidence type="ECO:0000313" key="12">
    <source>
        <dbReference type="EMBL" id="KAH0859939.1"/>
    </source>
</evidence>
<dbReference type="PROSITE" id="PS00108">
    <property type="entry name" value="PROTEIN_KINASE_ST"/>
    <property type="match status" value="1"/>
</dbReference>
<dbReference type="InterPro" id="IPR008271">
    <property type="entry name" value="Ser/Thr_kinase_AS"/>
</dbReference>
<keyword evidence="4" id="KW-0808">Transferase</keyword>
<name>A0ABQ7XVJ0_BRANA</name>
<comment type="subcellular location">
    <subcellularLocation>
        <location evidence="1">Nucleus</location>
    </subcellularLocation>
</comment>
<dbReference type="CDD" id="cd11660">
    <property type="entry name" value="SANT_TRF"/>
    <property type="match status" value="1"/>
</dbReference>
<protein>
    <recommendedName>
        <fullName evidence="2">non-specific serine/threonine protein kinase</fullName>
        <ecNumber evidence="2">2.7.11.1</ecNumber>
    </recommendedName>
</protein>
<gene>
    <name evidence="12" type="ORF">HID58_088200</name>
</gene>
<reference evidence="12 13" key="1">
    <citation type="submission" date="2021-05" db="EMBL/GenBank/DDBJ databases">
        <title>Genome Assembly of Synthetic Allotetraploid Brassica napus Reveals Homoeologous Exchanges between Subgenomes.</title>
        <authorList>
            <person name="Davis J.T."/>
        </authorList>
    </citation>
    <scope>NUCLEOTIDE SEQUENCE [LARGE SCALE GENOMIC DNA]</scope>
    <source>
        <strain evidence="13">cv. Da-Ae</strain>
        <tissue evidence="12">Seedling</tissue>
    </source>
</reference>
<evidence type="ECO:0000256" key="6">
    <source>
        <dbReference type="ARBA" id="ARBA00047899"/>
    </source>
</evidence>
<evidence type="ECO:0000256" key="7">
    <source>
        <dbReference type="ARBA" id="ARBA00048679"/>
    </source>
</evidence>
<feature type="domain" description="Myb-like" evidence="10">
    <location>
        <begin position="389"/>
        <end position="435"/>
    </location>
</feature>
<feature type="region of interest" description="Disordered" evidence="8">
    <location>
        <begin position="820"/>
        <end position="854"/>
    </location>
</feature>
<evidence type="ECO:0000256" key="1">
    <source>
        <dbReference type="ARBA" id="ARBA00004123"/>
    </source>
</evidence>
<sequence>MEIIDKWVAEFLIRCQHNPRVSPTNLLSALRFGDSGDCLKLKVSSVLLDLSDSLTRGSVDEGTLDLLEILEKLLLQQCSVITESHKSAYCWTAAECTLRFMWPLDPLDGLFTDALERIWTKRIGFLKESGSGLVSDELLKWEADLKKAVEDPEMYQRIRESNIRYTAISFLNQLLKEQWGLLGSSSLESVAQRRFRKRKAENNVEGDGVRSREGPNGVDERTGRMESDNLDNSNENGDNRDAEGVGCPENDGIDKVNEQLAAEEEGTMGSQEQKHESSPDKGDKMAARELKDYLLEIQRQIDPSTRQVQEPNDAFDHSVNVTPQPSRVNRTGTSGQDHIETPDNASEKGSSSQGTWSGRVRPRLSSPVPLNVSPLKKTNSPVRRPKKFWTPEEVEALRAGVKEYGKSWKDIKNANPAVFAERTEVDLKDKWRNLFWSTMNMNQVSEYVETDPTGRYGRFAEVLGRGAMKTVYKAIDEMLGIEVAWSQVKLKEVLRSSVDLQRLYSEVHLLSTLNHKSIIRFYTSWIDVHSHTLNFITELFTSGTLRQYKNKYLRIDIRAIKSWARQILEGLVYLHGHDPPVIHRDLKCDNIFVNGHLGQVKIGDLGLARMLRDCHAATSVIGTPEFMAPELYEENYNELIDVYSFGMCFLEMITSEFPYSECNNPAQIYKKVVAGKLPGAFYRVEDIEAQRFIGKCLVPASKRVSARELLQDPFLASDESWMVYASGARNLKPFLNENEMDRLKLEEDETGEVDFEDNKIYLKLPIANENGLAKNVSFCFDIMNDTSIDVATEMVKELEITEWDPVEIAKMIDGEISSLVPGWGSEEDDESPHDYHTPFHSSSSPSSSRASLSNYMAPGRQDWLQDDETYSQSSSNSGSYSNLNYISVDEHISSQPTAMNRTHNVTRFCPEESYHLHSGQASIYAASSSSSNSRLASDNRVLTRNRSLVDVHRSLVEEARKRRLIKTVGDVENVGFQSPYAVSRKPRSSRR</sequence>
<dbReference type="PROSITE" id="PS51294">
    <property type="entry name" value="HTH_MYB"/>
    <property type="match status" value="1"/>
</dbReference>
<dbReference type="Gene3D" id="3.30.200.20">
    <property type="entry name" value="Phosphorylase Kinase, domain 1"/>
    <property type="match status" value="1"/>
</dbReference>
<accession>A0ABQ7XVJ0</accession>
<dbReference type="Pfam" id="PF00249">
    <property type="entry name" value="Myb_DNA-binding"/>
    <property type="match status" value="1"/>
</dbReference>
<feature type="compositionally biased region" description="Basic and acidic residues" evidence="8">
    <location>
        <begin position="207"/>
        <end position="227"/>
    </location>
</feature>
<feature type="region of interest" description="Disordered" evidence="8">
    <location>
        <begin position="304"/>
        <end position="383"/>
    </location>
</feature>
<dbReference type="SUPFAM" id="SSF46689">
    <property type="entry name" value="Homeodomain-like"/>
    <property type="match status" value="1"/>
</dbReference>
<evidence type="ECO:0000256" key="5">
    <source>
        <dbReference type="ARBA" id="ARBA00023242"/>
    </source>
</evidence>
<proteinExistence type="predicted"/>
<comment type="catalytic activity">
    <reaction evidence="6">
        <text>L-threonyl-[protein] + ATP = O-phospho-L-threonyl-[protein] + ADP + H(+)</text>
        <dbReference type="Rhea" id="RHEA:46608"/>
        <dbReference type="Rhea" id="RHEA-COMP:11060"/>
        <dbReference type="Rhea" id="RHEA-COMP:11605"/>
        <dbReference type="ChEBI" id="CHEBI:15378"/>
        <dbReference type="ChEBI" id="CHEBI:30013"/>
        <dbReference type="ChEBI" id="CHEBI:30616"/>
        <dbReference type="ChEBI" id="CHEBI:61977"/>
        <dbReference type="ChEBI" id="CHEBI:456216"/>
        <dbReference type="EC" id="2.7.11.1"/>
    </reaction>
</comment>
<feature type="compositionally biased region" description="Basic and acidic residues" evidence="8">
    <location>
        <begin position="272"/>
        <end position="284"/>
    </location>
</feature>
<dbReference type="PANTHER" id="PTHR13902">
    <property type="entry name" value="SERINE/THREONINE-PROTEIN KINASE WNK WITH NO LYSINE -RELATED"/>
    <property type="match status" value="1"/>
</dbReference>
<dbReference type="Gene3D" id="3.10.20.90">
    <property type="entry name" value="Phosphatidylinositol 3-kinase Catalytic Subunit, Chain A, domain 1"/>
    <property type="match status" value="1"/>
</dbReference>
<dbReference type="InterPro" id="IPR017930">
    <property type="entry name" value="Myb_dom"/>
</dbReference>
<keyword evidence="3" id="KW-0723">Serine/threonine-protein kinase</keyword>
<evidence type="ECO:0000259" key="9">
    <source>
        <dbReference type="PROSITE" id="PS50011"/>
    </source>
</evidence>
<dbReference type="CDD" id="cd13983">
    <property type="entry name" value="STKc_WNK"/>
    <property type="match status" value="1"/>
</dbReference>
<dbReference type="SMART" id="SM00220">
    <property type="entry name" value="S_TKc"/>
    <property type="match status" value="1"/>
</dbReference>
<comment type="catalytic activity">
    <reaction evidence="7">
        <text>L-seryl-[protein] + ATP = O-phospho-L-seryl-[protein] + ADP + H(+)</text>
        <dbReference type="Rhea" id="RHEA:17989"/>
        <dbReference type="Rhea" id="RHEA-COMP:9863"/>
        <dbReference type="Rhea" id="RHEA-COMP:11604"/>
        <dbReference type="ChEBI" id="CHEBI:15378"/>
        <dbReference type="ChEBI" id="CHEBI:29999"/>
        <dbReference type="ChEBI" id="CHEBI:30616"/>
        <dbReference type="ChEBI" id="CHEBI:83421"/>
        <dbReference type="ChEBI" id="CHEBI:456216"/>
        <dbReference type="EC" id="2.7.11.1"/>
    </reaction>
</comment>
<dbReference type="Gene3D" id="1.10.510.10">
    <property type="entry name" value="Transferase(Phosphotransferase) domain 1"/>
    <property type="match status" value="1"/>
</dbReference>
<dbReference type="Pfam" id="PF00069">
    <property type="entry name" value="Pkinase"/>
    <property type="match status" value="1"/>
</dbReference>
<dbReference type="InterPro" id="IPR001005">
    <property type="entry name" value="SANT/Myb"/>
</dbReference>
<dbReference type="SMART" id="SM00717">
    <property type="entry name" value="SANT"/>
    <property type="match status" value="1"/>
</dbReference>
<dbReference type="InterPro" id="IPR009057">
    <property type="entry name" value="Homeodomain-like_sf"/>
</dbReference>
<dbReference type="InterPro" id="IPR000719">
    <property type="entry name" value="Prot_kinase_dom"/>
</dbReference>
<feature type="compositionally biased region" description="Low complexity" evidence="8">
    <location>
        <begin position="841"/>
        <end position="853"/>
    </location>
</feature>
<evidence type="ECO:0000256" key="8">
    <source>
        <dbReference type="SAM" id="MobiDB-lite"/>
    </source>
</evidence>
<dbReference type="Gene3D" id="1.10.10.60">
    <property type="entry name" value="Homeodomain-like"/>
    <property type="match status" value="1"/>
</dbReference>